<dbReference type="PANTHER" id="PTHR32552">
    <property type="entry name" value="FERRICHROME IRON RECEPTOR-RELATED"/>
    <property type="match status" value="1"/>
</dbReference>
<dbReference type="EMBL" id="JACHLR010000007">
    <property type="protein sequence ID" value="MBB4858657.1"/>
    <property type="molecule type" value="Genomic_DNA"/>
</dbReference>
<evidence type="ECO:0000256" key="2">
    <source>
        <dbReference type="ARBA" id="ARBA00022448"/>
    </source>
</evidence>
<evidence type="ECO:0000313" key="16">
    <source>
        <dbReference type="EMBL" id="MBB4858657.1"/>
    </source>
</evidence>
<dbReference type="GO" id="GO:0006826">
    <property type="term" value="P:iron ion transport"/>
    <property type="evidence" value="ECO:0007669"/>
    <property type="project" value="UniProtKB-KW"/>
</dbReference>
<dbReference type="InterPro" id="IPR012910">
    <property type="entry name" value="Plug_dom"/>
</dbReference>
<feature type="compositionally biased region" description="Low complexity" evidence="13">
    <location>
        <begin position="1"/>
        <end position="33"/>
    </location>
</feature>
<evidence type="ECO:0000256" key="6">
    <source>
        <dbReference type="ARBA" id="ARBA00023004"/>
    </source>
</evidence>
<feature type="domain" description="TonB-dependent receptor plug" evidence="15">
    <location>
        <begin position="63"/>
        <end position="169"/>
    </location>
</feature>
<dbReference type="Proteomes" id="UP000555448">
    <property type="component" value="Unassembled WGS sequence"/>
</dbReference>
<keyword evidence="3 11" id="KW-1134">Transmembrane beta strand</keyword>
<comment type="similarity">
    <text evidence="11 12">Belongs to the TonB-dependent receptor family.</text>
</comment>
<evidence type="ECO:0000256" key="5">
    <source>
        <dbReference type="ARBA" id="ARBA00022692"/>
    </source>
</evidence>
<dbReference type="GO" id="GO:0009279">
    <property type="term" value="C:cell outer membrane"/>
    <property type="evidence" value="ECO:0007669"/>
    <property type="project" value="UniProtKB-SubCell"/>
</dbReference>
<keyword evidence="10 11" id="KW-0998">Cell outer membrane</keyword>
<comment type="subcellular location">
    <subcellularLocation>
        <location evidence="1 11">Cell outer membrane</location>
        <topology evidence="1 11">Multi-pass membrane protein</topology>
    </subcellularLocation>
</comment>
<evidence type="ECO:0000313" key="17">
    <source>
        <dbReference type="Proteomes" id="UP000555448"/>
    </source>
</evidence>
<feature type="domain" description="TonB-dependent receptor-like beta-barrel" evidence="14">
    <location>
        <begin position="282"/>
        <end position="764"/>
    </location>
</feature>
<dbReference type="InterPro" id="IPR039426">
    <property type="entry name" value="TonB-dep_rcpt-like"/>
</dbReference>
<dbReference type="InterPro" id="IPR000531">
    <property type="entry name" value="Beta-barrel_TonB"/>
</dbReference>
<evidence type="ECO:0000256" key="10">
    <source>
        <dbReference type="ARBA" id="ARBA00023237"/>
    </source>
</evidence>
<feature type="compositionally biased region" description="Polar residues" evidence="13">
    <location>
        <begin position="34"/>
        <end position="45"/>
    </location>
</feature>
<keyword evidence="6" id="KW-0408">Iron</keyword>
<keyword evidence="2 11" id="KW-0813">Transport</keyword>
<dbReference type="AlphaFoldDB" id="A0A7W7K9E6"/>
<comment type="caution">
    <text evidence="16">The sequence shown here is derived from an EMBL/GenBank/DDBJ whole genome shotgun (WGS) entry which is preliminary data.</text>
</comment>
<dbReference type="PANTHER" id="PTHR32552:SF81">
    <property type="entry name" value="TONB-DEPENDENT OUTER MEMBRANE RECEPTOR"/>
    <property type="match status" value="1"/>
</dbReference>
<evidence type="ECO:0000256" key="7">
    <source>
        <dbReference type="ARBA" id="ARBA00023065"/>
    </source>
</evidence>
<keyword evidence="9 11" id="KW-0472">Membrane</keyword>
<keyword evidence="8 12" id="KW-0798">TonB box</keyword>
<evidence type="ECO:0000259" key="15">
    <source>
        <dbReference type="Pfam" id="PF07715"/>
    </source>
</evidence>
<sequence length="801" mass="84879">MAQDAAVPAGPAEAATVPADAVPATADAPAGATSSTEPAAGTSSNSGLQDIIVTAQRRSENLQRAALAISAVPADTLARAGVTDTTQLTRVAPAIQIGNIGGTSTAFYLRGVGNFTANSLSDAAVSVNLDGVPIVRSNAIQGLFYDLERVEVLKGPQGTLYGRNATGGAINLLTAKPIAGELSGYLNGEYGNYDAIKVQGAVNIPAGENGAFRVSGMFSDRDGFYSDGTGDEKMRAIRVQGAAKLTDTFRITAGGDFAFVGGVGSGATVASLDKDDLIGLGDARAGAVYASSYAPRAGAFLQALTPNDQFQSNRYWGMYAQAELDTGIGTITLLPSHRESDIRLRNFGSGFATTDRLQGDQTTVEARLTSDSTNRLSYIIGGFFLDENYAQRANYAQGFQNFANVFSGSTKSYAGFGRLTFKVTDRFRVTGGARYTIDKKKVEIDSLNSIVVCPAAQAGGNCLGTPTLPDPGAGYVLPTLFADANRNPTQGPGGSPIPYGNGAILINLRQQLDPSRTFKKLTYRAGVEFDLAPQSLLYASYETGFKSGGFFASIVDPVYQPETINAITLGSKNRFLDNKLQLNIEAFWWDYKDQQVSQFKATPVPGQPGNTILEFATVNVGKTRVRGVEIEGVARVAENTTLNATVQYLDAKYRDFAFDTPFAAGPPVTGCPVQVGASGYTVNCTGRRAINAPEWTINAGIEQAFDIAGGRLVFNLDGRYESSSYKGFEQLPGMKQDGYFLGNAQVQYAFAGSRLTIGAFVNNITNEKVINFATPHVVAPSLIINSLRPPRFYGVRAGVKF</sequence>
<evidence type="ECO:0000256" key="11">
    <source>
        <dbReference type="PROSITE-ProRule" id="PRU01360"/>
    </source>
</evidence>
<dbReference type="SUPFAM" id="SSF56935">
    <property type="entry name" value="Porins"/>
    <property type="match status" value="1"/>
</dbReference>
<protein>
    <submittedName>
        <fullName evidence="16">Iron complex outermembrane receptor protein</fullName>
    </submittedName>
</protein>
<proteinExistence type="inferred from homology"/>
<dbReference type="Gene3D" id="2.40.170.20">
    <property type="entry name" value="TonB-dependent receptor, beta-barrel domain"/>
    <property type="match status" value="1"/>
</dbReference>
<evidence type="ECO:0000256" key="4">
    <source>
        <dbReference type="ARBA" id="ARBA00022496"/>
    </source>
</evidence>
<reference evidence="16 17" key="1">
    <citation type="submission" date="2020-08" db="EMBL/GenBank/DDBJ databases">
        <title>Functional genomics of gut bacteria from endangered species of beetles.</title>
        <authorList>
            <person name="Carlos-Shanley C."/>
        </authorList>
    </citation>
    <scope>NUCLEOTIDE SEQUENCE [LARGE SCALE GENOMIC DNA]</scope>
    <source>
        <strain evidence="16 17">S00245</strain>
    </source>
</reference>
<dbReference type="PROSITE" id="PS52016">
    <property type="entry name" value="TONB_DEPENDENT_REC_3"/>
    <property type="match status" value="1"/>
</dbReference>
<keyword evidence="16" id="KW-0675">Receptor</keyword>
<dbReference type="Pfam" id="PF00593">
    <property type="entry name" value="TonB_dep_Rec_b-barrel"/>
    <property type="match status" value="1"/>
</dbReference>
<evidence type="ECO:0000256" key="1">
    <source>
        <dbReference type="ARBA" id="ARBA00004571"/>
    </source>
</evidence>
<name>A0A7W7K9E6_9SPHN</name>
<dbReference type="Pfam" id="PF07715">
    <property type="entry name" value="Plug"/>
    <property type="match status" value="1"/>
</dbReference>
<keyword evidence="7" id="KW-0406">Ion transport</keyword>
<evidence type="ECO:0000256" key="9">
    <source>
        <dbReference type="ARBA" id="ARBA00023136"/>
    </source>
</evidence>
<evidence type="ECO:0000256" key="3">
    <source>
        <dbReference type="ARBA" id="ARBA00022452"/>
    </source>
</evidence>
<feature type="region of interest" description="Disordered" evidence="13">
    <location>
        <begin position="1"/>
        <end position="45"/>
    </location>
</feature>
<keyword evidence="17" id="KW-1185">Reference proteome</keyword>
<evidence type="ECO:0000259" key="14">
    <source>
        <dbReference type="Pfam" id="PF00593"/>
    </source>
</evidence>
<dbReference type="InterPro" id="IPR036942">
    <property type="entry name" value="Beta-barrel_TonB_sf"/>
</dbReference>
<evidence type="ECO:0000256" key="12">
    <source>
        <dbReference type="RuleBase" id="RU003357"/>
    </source>
</evidence>
<keyword evidence="4" id="KW-0410">Iron transport</keyword>
<accession>A0A7W7K9E6</accession>
<gene>
    <name evidence="16" type="ORF">HNO88_001983</name>
</gene>
<evidence type="ECO:0000256" key="13">
    <source>
        <dbReference type="SAM" id="MobiDB-lite"/>
    </source>
</evidence>
<evidence type="ECO:0000256" key="8">
    <source>
        <dbReference type="ARBA" id="ARBA00023077"/>
    </source>
</evidence>
<organism evidence="16 17">
    <name type="scientific">Novosphingobium chloroacetimidivorans</name>
    <dbReference type="NCBI Taxonomy" id="1428314"/>
    <lineage>
        <taxon>Bacteria</taxon>
        <taxon>Pseudomonadati</taxon>
        <taxon>Pseudomonadota</taxon>
        <taxon>Alphaproteobacteria</taxon>
        <taxon>Sphingomonadales</taxon>
        <taxon>Sphingomonadaceae</taxon>
        <taxon>Novosphingobium</taxon>
    </lineage>
</organism>
<keyword evidence="5 11" id="KW-0812">Transmembrane</keyword>